<comment type="caution">
    <text evidence="4">Lacks conserved residue(s) required for the propagation of feature annotation.</text>
</comment>
<dbReference type="PROSITE" id="PS51635">
    <property type="entry name" value="PNPLA"/>
    <property type="match status" value="1"/>
</dbReference>
<evidence type="ECO:0000256" key="3">
    <source>
        <dbReference type="ARBA" id="ARBA00023098"/>
    </source>
</evidence>
<keyword evidence="2 4" id="KW-0442">Lipid degradation</keyword>
<feature type="short sequence motif" description="GXSXG" evidence="4">
    <location>
        <begin position="174"/>
        <end position="178"/>
    </location>
</feature>
<keyword evidence="7" id="KW-1185">Reference proteome</keyword>
<gene>
    <name evidence="6" type="ORF">PHATRDRAFT_1971</name>
</gene>
<dbReference type="PANTHER" id="PTHR14226">
    <property type="entry name" value="NEUROPATHY TARGET ESTERASE/SWISS CHEESE D.MELANOGASTER"/>
    <property type="match status" value="1"/>
</dbReference>
<evidence type="ECO:0000313" key="7">
    <source>
        <dbReference type="Proteomes" id="UP000000759"/>
    </source>
</evidence>
<proteinExistence type="predicted"/>
<dbReference type="STRING" id="556484.B7GBW0"/>
<sequence length="492" mass="55638">QLESEQQQASVQDEWMDLAERIDSIQGNDVWRSDPSCPLYEQERISARIDELVHLMRRRDIFELMFVLRASIGRNKFGLLHEGLFSKALAGTKVLVETYHNVVCAALDFCCDAPVSPDEDPIPTDARLAFFNETRHAYGRTALLLSGGAALGFYHTGVVKTLMENRLMPRVIGGSSAGSLVCAMIATRTDEECRTLQGLVPIPLRHFSAVLYDIVTGNRRPQDMLMNDTEHFRACVRACVGNFTFQEAFDRTGRILNIVVTPKNNSDPPRLLNYLTAPHVMVWSAAVASSSLPGVFEANRLVVKEADGWERYESGGAPQHFSDGSMEQDLPMQQLSEMFNVNHFLISQANPHAVMFANYQQKNSVWSNPVTGFVDSILTFLRDQVRTWLLHLVACVGARSITPMFQTQRGIGTTFLTQEYEGRSCDISLIPWLGHRGLFSALLHIIYNPREAEFREWIQAAERETWRHIPAIKSHIAEEVTLDRCVQRLRKR</sequence>
<dbReference type="EMBL" id="CM000626">
    <property type="protein sequence ID" value="EEC43916.1"/>
    <property type="molecule type" value="Genomic_DNA"/>
</dbReference>
<dbReference type="Proteomes" id="UP000000759">
    <property type="component" value="Chromosome 24"/>
</dbReference>
<dbReference type="InterPro" id="IPR002641">
    <property type="entry name" value="PNPLA_dom"/>
</dbReference>
<feature type="active site" description="Proton acceptor" evidence="4">
    <location>
        <position position="323"/>
    </location>
</feature>
<dbReference type="Pfam" id="PF01734">
    <property type="entry name" value="Patatin"/>
    <property type="match status" value="1"/>
</dbReference>
<reference evidence="6 7" key="1">
    <citation type="journal article" date="2008" name="Nature">
        <title>The Phaeodactylum genome reveals the evolutionary history of diatom genomes.</title>
        <authorList>
            <person name="Bowler C."/>
            <person name="Allen A.E."/>
            <person name="Badger J.H."/>
            <person name="Grimwood J."/>
            <person name="Jabbari K."/>
            <person name="Kuo A."/>
            <person name="Maheswari U."/>
            <person name="Martens C."/>
            <person name="Maumus F."/>
            <person name="Otillar R.P."/>
            <person name="Rayko E."/>
            <person name="Salamov A."/>
            <person name="Vandepoele K."/>
            <person name="Beszteri B."/>
            <person name="Gruber A."/>
            <person name="Heijde M."/>
            <person name="Katinka M."/>
            <person name="Mock T."/>
            <person name="Valentin K."/>
            <person name="Verret F."/>
            <person name="Berges J.A."/>
            <person name="Brownlee C."/>
            <person name="Cadoret J.P."/>
            <person name="Chiovitti A."/>
            <person name="Choi C.J."/>
            <person name="Coesel S."/>
            <person name="De Martino A."/>
            <person name="Detter J.C."/>
            <person name="Durkin C."/>
            <person name="Falciatore A."/>
            <person name="Fournet J."/>
            <person name="Haruta M."/>
            <person name="Huysman M.J."/>
            <person name="Jenkins B.D."/>
            <person name="Jiroutova K."/>
            <person name="Jorgensen R.E."/>
            <person name="Joubert Y."/>
            <person name="Kaplan A."/>
            <person name="Kroger N."/>
            <person name="Kroth P.G."/>
            <person name="La Roche J."/>
            <person name="Lindquist E."/>
            <person name="Lommer M."/>
            <person name="Martin-Jezequel V."/>
            <person name="Lopez P.J."/>
            <person name="Lucas S."/>
            <person name="Mangogna M."/>
            <person name="McGinnis K."/>
            <person name="Medlin L.K."/>
            <person name="Montsant A."/>
            <person name="Oudot-Le Secq M.P."/>
            <person name="Napoli C."/>
            <person name="Obornik M."/>
            <person name="Parker M.S."/>
            <person name="Petit J.L."/>
            <person name="Porcel B.M."/>
            <person name="Poulsen N."/>
            <person name="Robison M."/>
            <person name="Rychlewski L."/>
            <person name="Rynearson T.A."/>
            <person name="Schmutz J."/>
            <person name="Shapiro H."/>
            <person name="Siaut M."/>
            <person name="Stanley M."/>
            <person name="Sussman M.R."/>
            <person name="Taylor A.R."/>
            <person name="Vardi A."/>
            <person name="von Dassow P."/>
            <person name="Vyverman W."/>
            <person name="Willis A."/>
            <person name="Wyrwicz L.S."/>
            <person name="Rokhsar D.S."/>
            <person name="Weissenbach J."/>
            <person name="Armbrust E.V."/>
            <person name="Green B.R."/>
            <person name="Van de Peer Y."/>
            <person name="Grigoriev I.V."/>
        </authorList>
    </citation>
    <scope>NUCLEOTIDE SEQUENCE [LARGE SCALE GENOMIC DNA]</scope>
    <source>
        <strain evidence="6 7">CCAP 1055/1</strain>
    </source>
</reference>
<feature type="non-terminal residue" evidence="6">
    <location>
        <position position="1"/>
    </location>
</feature>
<evidence type="ECO:0000256" key="2">
    <source>
        <dbReference type="ARBA" id="ARBA00022963"/>
    </source>
</evidence>
<keyword evidence="3 4" id="KW-0443">Lipid metabolism</keyword>
<dbReference type="eggNOG" id="KOG2214">
    <property type="taxonomic scope" value="Eukaryota"/>
</dbReference>
<evidence type="ECO:0000256" key="4">
    <source>
        <dbReference type="PROSITE-ProRule" id="PRU01161"/>
    </source>
</evidence>
<dbReference type="SUPFAM" id="SSF52151">
    <property type="entry name" value="FabD/lysophospholipase-like"/>
    <property type="match status" value="1"/>
</dbReference>
<dbReference type="GO" id="GO:0016042">
    <property type="term" value="P:lipid catabolic process"/>
    <property type="evidence" value="ECO:0007669"/>
    <property type="project" value="UniProtKB-UniRule"/>
</dbReference>
<dbReference type="InParanoid" id="B7GBW0"/>
<feature type="active site" description="Nucleophile" evidence="4">
    <location>
        <position position="176"/>
    </location>
</feature>
<dbReference type="KEGG" id="pti:PHATRDRAFT_1971"/>
<dbReference type="RefSeq" id="XP_002184517.1">
    <property type="nucleotide sequence ID" value="XM_002184481.1"/>
</dbReference>
<dbReference type="AlphaFoldDB" id="B7GBW0"/>
<feature type="domain" description="PNPLA" evidence="5">
    <location>
        <begin position="143"/>
        <end position="336"/>
    </location>
</feature>
<protein>
    <recommendedName>
        <fullName evidence="5">PNPLA domain-containing protein</fullName>
    </recommendedName>
</protein>
<organism evidence="6 7">
    <name type="scientific">Phaeodactylum tricornutum (strain CCAP 1055/1)</name>
    <dbReference type="NCBI Taxonomy" id="556484"/>
    <lineage>
        <taxon>Eukaryota</taxon>
        <taxon>Sar</taxon>
        <taxon>Stramenopiles</taxon>
        <taxon>Ochrophyta</taxon>
        <taxon>Bacillariophyta</taxon>
        <taxon>Bacillariophyceae</taxon>
        <taxon>Bacillariophycidae</taxon>
        <taxon>Naviculales</taxon>
        <taxon>Phaeodactylaceae</taxon>
        <taxon>Phaeodactylum</taxon>
    </lineage>
</organism>
<feature type="non-terminal residue" evidence="6">
    <location>
        <position position="492"/>
    </location>
</feature>
<dbReference type="Pfam" id="PF11815">
    <property type="entry name" value="DUF3336"/>
    <property type="match status" value="1"/>
</dbReference>
<keyword evidence="1 4" id="KW-0378">Hydrolase</keyword>
<accession>B7GBW0</accession>
<dbReference type="OrthoDB" id="10049244at2759"/>
<dbReference type="GeneID" id="7198358"/>
<dbReference type="Gene3D" id="3.40.1090.10">
    <property type="entry name" value="Cytosolic phospholipase A2 catalytic domain"/>
    <property type="match status" value="2"/>
</dbReference>
<evidence type="ECO:0000259" key="5">
    <source>
        <dbReference type="PROSITE" id="PS51635"/>
    </source>
</evidence>
<dbReference type="InterPro" id="IPR016035">
    <property type="entry name" value="Acyl_Trfase/lysoPLipase"/>
</dbReference>
<dbReference type="CDD" id="cd07231">
    <property type="entry name" value="Pat_SDP1-like"/>
    <property type="match status" value="1"/>
</dbReference>
<evidence type="ECO:0000313" key="6">
    <source>
        <dbReference type="EMBL" id="EEC43916.1"/>
    </source>
</evidence>
<dbReference type="InterPro" id="IPR021771">
    <property type="entry name" value="Triacylglycerol_lipase_N"/>
</dbReference>
<name>B7GBW0_PHATC</name>
<dbReference type="InterPro" id="IPR050301">
    <property type="entry name" value="NTE"/>
</dbReference>
<evidence type="ECO:0000256" key="1">
    <source>
        <dbReference type="ARBA" id="ARBA00022801"/>
    </source>
</evidence>
<dbReference type="PaxDb" id="2850-Phatr1971"/>
<dbReference type="GO" id="GO:0004806">
    <property type="term" value="F:triacylglycerol lipase activity"/>
    <property type="evidence" value="ECO:0007669"/>
    <property type="project" value="InterPro"/>
</dbReference>
<reference evidence="7" key="2">
    <citation type="submission" date="2008-08" db="EMBL/GenBank/DDBJ databases">
        <authorList>
            <consortium name="Diatom Consortium"/>
            <person name="Grigoriev I."/>
            <person name="Grimwood J."/>
            <person name="Kuo A."/>
            <person name="Otillar R.P."/>
            <person name="Salamov A."/>
            <person name="Detter J.C."/>
            <person name="Lindquist E."/>
            <person name="Shapiro H."/>
            <person name="Lucas S."/>
            <person name="Glavina del Rio T."/>
            <person name="Pitluck S."/>
            <person name="Rokhsar D."/>
            <person name="Bowler C."/>
        </authorList>
    </citation>
    <scope>GENOME REANNOTATION</scope>
    <source>
        <strain evidence="7">CCAP 1055/1</strain>
    </source>
</reference>
<dbReference type="PANTHER" id="PTHR14226:SF10">
    <property type="entry name" value="TRIACYLGLYCEROL LIPASE 4-RELATED"/>
    <property type="match status" value="1"/>
</dbReference>